<evidence type="ECO:0000313" key="2">
    <source>
        <dbReference type="EMBL" id="TDH58910.1"/>
    </source>
</evidence>
<dbReference type="SUPFAM" id="SSF81301">
    <property type="entry name" value="Nucleotidyltransferase"/>
    <property type="match status" value="1"/>
</dbReference>
<dbReference type="OrthoDB" id="7272556at2"/>
<dbReference type="InterPro" id="IPR002934">
    <property type="entry name" value="Polymerase_NTP_transf_dom"/>
</dbReference>
<dbReference type="GO" id="GO:0016779">
    <property type="term" value="F:nucleotidyltransferase activity"/>
    <property type="evidence" value="ECO:0007669"/>
    <property type="project" value="InterPro"/>
</dbReference>
<keyword evidence="2" id="KW-0808">Transferase</keyword>
<comment type="caution">
    <text evidence="2">The sequence shown here is derived from an EMBL/GenBank/DDBJ whole genome shotgun (WGS) entry which is preliminary data.</text>
</comment>
<gene>
    <name evidence="2" type="ORF">E2C06_30120</name>
</gene>
<feature type="domain" description="Polymerase nucleotidyl transferase" evidence="1">
    <location>
        <begin position="45"/>
        <end position="112"/>
    </location>
</feature>
<evidence type="ECO:0000313" key="3">
    <source>
        <dbReference type="Proteomes" id="UP000295096"/>
    </source>
</evidence>
<dbReference type="RefSeq" id="WP_133292278.1">
    <property type="nucleotide sequence ID" value="NZ_SMSJ01000090.1"/>
</dbReference>
<dbReference type="InterPro" id="IPR043519">
    <property type="entry name" value="NT_sf"/>
</dbReference>
<sequence>MAAAARGETVQDLIGGLVQHFLVEETRRAPELAATLGALRGRAGRLRERGVAGLWVYGPVARGEAMPGGSVDLLVEFAAGARLSLVALASLRAELSEALSTRAELVERATLCPNRHAAMEWEAVRVL</sequence>
<evidence type="ECO:0000259" key="1">
    <source>
        <dbReference type="Pfam" id="PF01909"/>
    </source>
</evidence>
<dbReference type="Gene3D" id="3.30.460.10">
    <property type="entry name" value="Beta Polymerase, domain 2"/>
    <property type="match status" value="1"/>
</dbReference>
<keyword evidence="3" id="KW-1185">Reference proteome</keyword>
<dbReference type="Proteomes" id="UP000295096">
    <property type="component" value="Unassembled WGS sequence"/>
</dbReference>
<dbReference type="EMBL" id="SMSJ01000090">
    <property type="protein sequence ID" value="TDH58910.1"/>
    <property type="molecule type" value="Genomic_DNA"/>
</dbReference>
<organism evidence="2 3">
    <name type="scientific">Dankookia rubra</name>
    <dbReference type="NCBI Taxonomy" id="1442381"/>
    <lineage>
        <taxon>Bacteria</taxon>
        <taxon>Pseudomonadati</taxon>
        <taxon>Pseudomonadota</taxon>
        <taxon>Alphaproteobacteria</taxon>
        <taxon>Acetobacterales</taxon>
        <taxon>Roseomonadaceae</taxon>
        <taxon>Dankookia</taxon>
    </lineage>
</organism>
<proteinExistence type="predicted"/>
<name>A0A4R5Q7M7_9PROT</name>
<dbReference type="CDD" id="cd05403">
    <property type="entry name" value="NT_KNTase_like"/>
    <property type="match status" value="1"/>
</dbReference>
<protein>
    <submittedName>
        <fullName evidence="2">Nucleotidyltransferase domain-containing protein</fullName>
    </submittedName>
</protein>
<accession>A0A4R5Q7M7</accession>
<dbReference type="AlphaFoldDB" id="A0A4R5Q7M7"/>
<reference evidence="2 3" key="1">
    <citation type="journal article" date="2016" name="J. Microbiol.">
        <title>Dankookia rubra gen. nov., sp. nov., an alphaproteobacterium isolated from sediment of a shallow stream.</title>
        <authorList>
            <person name="Kim W.H."/>
            <person name="Kim D.H."/>
            <person name="Kang K."/>
            <person name="Ahn T.Y."/>
        </authorList>
    </citation>
    <scope>NUCLEOTIDE SEQUENCE [LARGE SCALE GENOMIC DNA]</scope>
    <source>
        <strain evidence="2 3">JCM30602</strain>
    </source>
</reference>
<dbReference type="Pfam" id="PF01909">
    <property type="entry name" value="NTP_transf_2"/>
    <property type="match status" value="1"/>
</dbReference>